<dbReference type="AlphaFoldDB" id="A0AAX4KBB4"/>
<dbReference type="Proteomes" id="UP001358614">
    <property type="component" value="Chromosome 1"/>
</dbReference>
<evidence type="ECO:0000313" key="2">
    <source>
        <dbReference type="EMBL" id="WWD03224.1"/>
    </source>
</evidence>
<proteinExistence type="predicted"/>
<dbReference type="GeneID" id="91100079"/>
<dbReference type="KEGG" id="ker:91100079"/>
<evidence type="ECO:0008006" key="4">
    <source>
        <dbReference type="Google" id="ProtNLM"/>
    </source>
</evidence>
<feature type="compositionally biased region" description="Low complexity" evidence="1">
    <location>
        <begin position="346"/>
        <end position="355"/>
    </location>
</feature>
<feature type="region of interest" description="Disordered" evidence="1">
    <location>
        <begin position="220"/>
        <end position="282"/>
    </location>
</feature>
<feature type="compositionally biased region" description="Polar residues" evidence="1">
    <location>
        <begin position="313"/>
        <end position="337"/>
    </location>
</feature>
<protein>
    <recommendedName>
        <fullName evidence="4">Zinc-finger domain-containing protein</fullName>
    </recommendedName>
</protein>
<name>A0AAX4KBB4_9TREE</name>
<sequence length="402" mass="45278">MPRKKSQAKKVEVTDGLVSLLSDPSVIDIGSSVGNLTSRTSAIGALPRTITPNIHEIGRDTQATTGKYLRSKARHEREMRRSERKGTVEEKELERRQLSKTYTLKPASFEGLRIMDWSRISECLDHDCEECWYHEQINCTNYRRPSNFSHPIRYPLALGKGLEIGLCKDCKRDKCDCSVSSENDRFYGLSDSLKNPPVIHRIDTSQGKLVEGIVDMRIFVEESDGDEGKDKDEDEDKREGRKSDTPRVANATLKRGSKRRRPVDADSDFGEDTRSHCVKSNISQMNRVKHRIIISPKDDSDITLHSGNDHSYQDPNSTLRTSASLVSDSALPGTSTAENDHLDLPSSTSTIPSTSTRTLANKEVIMAKLGQVFMERDEAVKERNELAKEVDRLREILGDKKM</sequence>
<feature type="region of interest" description="Disordered" evidence="1">
    <location>
        <begin position="299"/>
        <end position="355"/>
    </location>
</feature>
<accession>A0AAX4KBB4</accession>
<evidence type="ECO:0000256" key="1">
    <source>
        <dbReference type="SAM" id="MobiDB-lite"/>
    </source>
</evidence>
<gene>
    <name evidence="2" type="ORF">V865_001275</name>
</gene>
<organism evidence="2 3">
    <name type="scientific">Kwoniella europaea PYCC6329</name>
    <dbReference type="NCBI Taxonomy" id="1423913"/>
    <lineage>
        <taxon>Eukaryota</taxon>
        <taxon>Fungi</taxon>
        <taxon>Dikarya</taxon>
        <taxon>Basidiomycota</taxon>
        <taxon>Agaricomycotina</taxon>
        <taxon>Tremellomycetes</taxon>
        <taxon>Tremellales</taxon>
        <taxon>Cryptococcaceae</taxon>
        <taxon>Kwoniella</taxon>
    </lineage>
</organism>
<evidence type="ECO:0000313" key="3">
    <source>
        <dbReference type="Proteomes" id="UP001358614"/>
    </source>
</evidence>
<dbReference type="RefSeq" id="XP_066081191.1">
    <property type="nucleotide sequence ID" value="XM_066225094.1"/>
</dbReference>
<feature type="compositionally biased region" description="Basic and acidic residues" evidence="1">
    <location>
        <begin position="299"/>
        <end position="312"/>
    </location>
</feature>
<reference evidence="2 3" key="1">
    <citation type="submission" date="2024-01" db="EMBL/GenBank/DDBJ databases">
        <title>Comparative genomics of Cryptococcus and Kwoniella reveals pathogenesis evolution and contrasting modes of karyotype evolution via chromosome fusion or intercentromeric recombination.</title>
        <authorList>
            <person name="Coelho M.A."/>
            <person name="David-Palma M."/>
            <person name="Shea T."/>
            <person name="Bowers K."/>
            <person name="McGinley-Smith S."/>
            <person name="Mohammad A.W."/>
            <person name="Gnirke A."/>
            <person name="Yurkov A.M."/>
            <person name="Nowrousian M."/>
            <person name="Sun S."/>
            <person name="Cuomo C.A."/>
            <person name="Heitman J."/>
        </authorList>
    </citation>
    <scope>NUCLEOTIDE SEQUENCE [LARGE SCALE GENOMIC DNA]</scope>
    <source>
        <strain evidence="2 3">PYCC6329</strain>
    </source>
</reference>
<dbReference type="EMBL" id="CP144089">
    <property type="protein sequence ID" value="WWD03224.1"/>
    <property type="molecule type" value="Genomic_DNA"/>
</dbReference>
<keyword evidence="3" id="KW-1185">Reference proteome</keyword>
<feature type="compositionally biased region" description="Basic and acidic residues" evidence="1">
    <location>
        <begin position="226"/>
        <end position="245"/>
    </location>
</feature>